<dbReference type="GO" id="GO:0006520">
    <property type="term" value="P:amino acid metabolic process"/>
    <property type="evidence" value="ECO:0007669"/>
    <property type="project" value="InterPro"/>
</dbReference>
<dbReference type="EC" id="4.1.2.5" evidence="5"/>
<evidence type="ECO:0000256" key="2">
    <source>
        <dbReference type="ARBA" id="ARBA00006966"/>
    </source>
</evidence>
<reference evidence="5 6" key="1">
    <citation type="submission" date="2020-08" db="EMBL/GenBank/DDBJ databases">
        <title>Genomic Encyclopedia of Type Strains, Phase IV (KMG-IV): sequencing the most valuable type-strain genomes for metagenomic binning, comparative biology and taxonomic classification.</title>
        <authorList>
            <person name="Goeker M."/>
        </authorList>
    </citation>
    <scope>NUCLEOTIDE SEQUENCE [LARGE SCALE GENOMIC DNA]</scope>
    <source>
        <strain evidence="5 6">DSM 26963</strain>
    </source>
</reference>
<comment type="caution">
    <text evidence="5">The sequence shown here is derived from an EMBL/GenBank/DDBJ whole genome shotgun (WGS) entry which is preliminary data.</text>
</comment>
<feature type="domain" description="Aromatic amino acid beta-eliminating lyase/threonine aldolase" evidence="4">
    <location>
        <begin position="31"/>
        <end position="292"/>
    </location>
</feature>
<dbReference type="GO" id="GO:0004793">
    <property type="term" value="F:threonine aldolase activity"/>
    <property type="evidence" value="ECO:0007669"/>
    <property type="project" value="UniProtKB-EC"/>
</dbReference>
<evidence type="ECO:0000259" key="4">
    <source>
        <dbReference type="Pfam" id="PF01212"/>
    </source>
</evidence>
<accession>A0A7W8D3K6</accession>
<dbReference type="InterPro" id="IPR015424">
    <property type="entry name" value="PyrdxlP-dep_Trfase"/>
</dbReference>
<dbReference type="Pfam" id="PF01212">
    <property type="entry name" value="Beta_elim_lyase"/>
    <property type="match status" value="1"/>
</dbReference>
<evidence type="ECO:0000256" key="3">
    <source>
        <dbReference type="ARBA" id="ARBA00022898"/>
    </source>
</evidence>
<dbReference type="InterPro" id="IPR015422">
    <property type="entry name" value="PyrdxlP-dep_Trfase_small"/>
</dbReference>
<protein>
    <submittedName>
        <fullName evidence="5">Threonine aldolase</fullName>
        <ecNumber evidence="5">4.1.2.5</ecNumber>
    </submittedName>
</protein>
<proteinExistence type="inferred from homology"/>
<gene>
    <name evidence="5" type="ORF">HNQ43_001352</name>
</gene>
<dbReference type="PANTHER" id="PTHR48097">
    <property type="entry name" value="L-THREONINE ALDOLASE-RELATED"/>
    <property type="match status" value="1"/>
</dbReference>
<organism evidence="5 6">
    <name type="scientific">Faecalicoccus acidiformans</name>
    <dbReference type="NCBI Taxonomy" id="915173"/>
    <lineage>
        <taxon>Bacteria</taxon>
        <taxon>Bacillati</taxon>
        <taxon>Bacillota</taxon>
        <taxon>Erysipelotrichia</taxon>
        <taxon>Erysipelotrichales</taxon>
        <taxon>Erysipelotrichaceae</taxon>
        <taxon>Faecalicoccus</taxon>
    </lineage>
</organism>
<dbReference type="Proteomes" id="UP000521313">
    <property type="component" value="Unassembled WGS sequence"/>
</dbReference>
<dbReference type="RefSeq" id="WP_183376105.1">
    <property type="nucleotide sequence ID" value="NZ_JACHHD010000013.1"/>
</dbReference>
<dbReference type="EMBL" id="JACHHD010000013">
    <property type="protein sequence ID" value="MBB5185298.1"/>
    <property type="molecule type" value="Genomic_DNA"/>
</dbReference>
<name>A0A7W8D3K6_9FIRM</name>
<keyword evidence="5" id="KW-0456">Lyase</keyword>
<comment type="similarity">
    <text evidence="2">Belongs to the threonine aldolase family.</text>
</comment>
<keyword evidence="3" id="KW-0663">Pyridoxal phosphate</keyword>
<dbReference type="InterPro" id="IPR001597">
    <property type="entry name" value="ArAA_b-elim_lyase/Thr_aldolase"/>
</dbReference>
<dbReference type="SUPFAM" id="SSF53383">
    <property type="entry name" value="PLP-dependent transferases"/>
    <property type="match status" value="1"/>
</dbReference>
<comment type="cofactor">
    <cofactor evidence="1">
        <name>pyridoxal 5'-phosphate</name>
        <dbReference type="ChEBI" id="CHEBI:597326"/>
    </cofactor>
</comment>
<dbReference type="InterPro" id="IPR015421">
    <property type="entry name" value="PyrdxlP-dep_Trfase_major"/>
</dbReference>
<evidence type="ECO:0000256" key="1">
    <source>
        <dbReference type="ARBA" id="ARBA00001933"/>
    </source>
</evidence>
<evidence type="ECO:0000313" key="6">
    <source>
        <dbReference type="Proteomes" id="UP000521313"/>
    </source>
</evidence>
<dbReference type="PANTHER" id="PTHR48097:SF5">
    <property type="entry name" value="LOW SPECIFICITY L-THREONINE ALDOLASE"/>
    <property type="match status" value="1"/>
</dbReference>
<dbReference type="AlphaFoldDB" id="A0A7W8D3K6"/>
<dbReference type="Gene3D" id="3.90.1150.10">
    <property type="entry name" value="Aspartate Aminotransferase, domain 1"/>
    <property type="match status" value="1"/>
</dbReference>
<dbReference type="Gene3D" id="3.40.640.10">
    <property type="entry name" value="Type I PLP-dependent aspartate aminotransferase-like (Major domain)"/>
    <property type="match status" value="1"/>
</dbReference>
<sequence>MLFFRNDYGQGCIPEIMELLNNTNLNSFVGYGEDDLCLQAKSLIESKMIDHDVDIHFISGGTLTNKTVISSVLRPFEAVISCDTGHIATHETGAIESTGHKVITVPNVNGKLTPQLIRKAFDEHMLTYEHLVYPKMVYISNSTEFGTVYTRQEIEEIVSICKELDLYLYMDGARLGTALMSGVDYTLNDLAEWCDVFYIGGTKNGALMGEAVVICNESLKPFFRFCMKQNGAMMAKGWLLGIQFKGLFENDSFYRAAKHANSMAQKLQDALSELKYPFLMKSETNQIFPIVTDKEYEFLSSVVDFEIWEKQDQNIAIRFVTSWTTTKEDLDSLIEYLKQAKALED</sequence>
<evidence type="ECO:0000313" key="5">
    <source>
        <dbReference type="EMBL" id="MBB5185298.1"/>
    </source>
</evidence>